<sequence length="257" mass="28801">MDTTGGSNDGVMPNIAAFQPEIRASYGQWLQPIVESNDVNVAHHDEAVPTTSEPATRRGRGRPRVHKARDESAIEKRRAQVRNAQRTYQKRKDNASASVNQRCDELLQLLSDLSNDIESLLHAASKSGCMEHKDEVSAQIRKLWDSYDVAINSPSLAPELRLLQLKNNRRQADHQSVEAFRIRVSDDVLDDRPNSASKSNTPVADDNTPDMELVRVSENTLLQPFSNLASNSKIMGGRSIFEIVMERQAEFNQPNSR</sequence>
<dbReference type="PANTHER" id="PTHR40618">
    <property type="entry name" value="B-ZIP TRANSCRIPTION FACTOR (EUROFUNG)-RELATED"/>
    <property type="match status" value="1"/>
</dbReference>
<dbReference type="GO" id="GO:0003700">
    <property type="term" value="F:DNA-binding transcription factor activity"/>
    <property type="evidence" value="ECO:0007669"/>
    <property type="project" value="InterPro"/>
</dbReference>
<gene>
    <name evidence="2" type="ORF">EJ04DRAFT_529884</name>
</gene>
<dbReference type="InterPro" id="IPR046347">
    <property type="entry name" value="bZIP_sf"/>
</dbReference>
<evidence type="ECO:0000313" key="2">
    <source>
        <dbReference type="EMBL" id="KAF2726892.1"/>
    </source>
</evidence>
<evidence type="ECO:0008006" key="4">
    <source>
        <dbReference type="Google" id="ProtNLM"/>
    </source>
</evidence>
<evidence type="ECO:0000256" key="1">
    <source>
        <dbReference type="SAM" id="MobiDB-lite"/>
    </source>
</evidence>
<dbReference type="EMBL" id="ML996375">
    <property type="protein sequence ID" value="KAF2726892.1"/>
    <property type="molecule type" value="Genomic_DNA"/>
</dbReference>
<feature type="region of interest" description="Disordered" evidence="1">
    <location>
        <begin position="189"/>
        <end position="209"/>
    </location>
</feature>
<feature type="region of interest" description="Disordered" evidence="1">
    <location>
        <begin position="45"/>
        <end position="72"/>
    </location>
</feature>
<dbReference type="Gene3D" id="1.20.5.170">
    <property type="match status" value="1"/>
</dbReference>
<name>A0A9P4QLF4_9PLEO</name>
<dbReference type="CDD" id="cd14688">
    <property type="entry name" value="bZIP_YAP"/>
    <property type="match status" value="1"/>
</dbReference>
<dbReference type="AlphaFoldDB" id="A0A9P4QLF4"/>
<feature type="compositionally biased region" description="Basic residues" evidence="1">
    <location>
        <begin position="57"/>
        <end position="67"/>
    </location>
</feature>
<accession>A0A9P4QLF4</accession>
<dbReference type="OrthoDB" id="3555317at2759"/>
<protein>
    <recommendedName>
        <fullName evidence="4">BZIP domain-containing protein</fullName>
    </recommendedName>
</protein>
<comment type="caution">
    <text evidence="2">The sequence shown here is derived from an EMBL/GenBank/DDBJ whole genome shotgun (WGS) entry which is preliminary data.</text>
</comment>
<proteinExistence type="predicted"/>
<dbReference type="PANTHER" id="PTHR40618:SF1">
    <property type="entry name" value="B-ZIP TRANSCRIPTION FACTOR (EUROFUNG)"/>
    <property type="match status" value="1"/>
</dbReference>
<evidence type="ECO:0000313" key="3">
    <source>
        <dbReference type="Proteomes" id="UP000799444"/>
    </source>
</evidence>
<reference evidence="2" key="1">
    <citation type="journal article" date="2020" name="Stud. Mycol.">
        <title>101 Dothideomycetes genomes: a test case for predicting lifestyles and emergence of pathogens.</title>
        <authorList>
            <person name="Haridas S."/>
            <person name="Albert R."/>
            <person name="Binder M."/>
            <person name="Bloem J."/>
            <person name="Labutti K."/>
            <person name="Salamov A."/>
            <person name="Andreopoulos B."/>
            <person name="Baker S."/>
            <person name="Barry K."/>
            <person name="Bills G."/>
            <person name="Bluhm B."/>
            <person name="Cannon C."/>
            <person name="Castanera R."/>
            <person name="Culley D."/>
            <person name="Daum C."/>
            <person name="Ezra D."/>
            <person name="Gonzalez J."/>
            <person name="Henrissat B."/>
            <person name="Kuo A."/>
            <person name="Liang C."/>
            <person name="Lipzen A."/>
            <person name="Lutzoni F."/>
            <person name="Magnuson J."/>
            <person name="Mondo S."/>
            <person name="Nolan M."/>
            <person name="Ohm R."/>
            <person name="Pangilinan J."/>
            <person name="Park H.-J."/>
            <person name="Ramirez L."/>
            <person name="Alfaro M."/>
            <person name="Sun H."/>
            <person name="Tritt A."/>
            <person name="Yoshinaga Y."/>
            <person name="Zwiers L.-H."/>
            <person name="Turgeon B."/>
            <person name="Goodwin S."/>
            <person name="Spatafora J."/>
            <person name="Crous P."/>
            <person name="Grigoriev I."/>
        </authorList>
    </citation>
    <scope>NUCLEOTIDE SEQUENCE</scope>
    <source>
        <strain evidence="2">CBS 125425</strain>
    </source>
</reference>
<dbReference type="Proteomes" id="UP000799444">
    <property type="component" value="Unassembled WGS sequence"/>
</dbReference>
<dbReference type="SUPFAM" id="SSF57959">
    <property type="entry name" value="Leucine zipper domain"/>
    <property type="match status" value="1"/>
</dbReference>
<organism evidence="2 3">
    <name type="scientific">Polyplosphaeria fusca</name>
    <dbReference type="NCBI Taxonomy" id="682080"/>
    <lineage>
        <taxon>Eukaryota</taxon>
        <taxon>Fungi</taxon>
        <taxon>Dikarya</taxon>
        <taxon>Ascomycota</taxon>
        <taxon>Pezizomycotina</taxon>
        <taxon>Dothideomycetes</taxon>
        <taxon>Pleosporomycetidae</taxon>
        <taxon>Pleosporales</taxon>
        <taxon>Tetraplosphaeriaceae</taxon>
        <taxon>Polyplosphaeria</taxon>
    </lineage>
</organism>
<keyword evidence="3" id="KW-1185">Reference proteome</keyword>